<sequence length="403" mass="44005">MTKYKSKGTFFGTSNKRWFKVTVANADSPIETQRLTLSYYKTKKATEPRGWIFLEDVTDINAKPDMIEIVSPSRTLRVKGDTSAEHRMWLESLKQLCFPEPAPPADPPIAAPPKTEPRAEHIVASKQKTVRYDEASKPTNAPPVEAKSAPPKEEKGDGSPPAESRSPPRKSPPKDDRKVVDEKPREVPPAETKESIREEPPVAEAKAKPAPVARTRSGSVMLELKRDDSQGALDFSESESDDDDGGENAAGMPRRSHAQESEMAVDVEEAKEANIASPEEGAIDSKHPEGGRAGNNPSEFKGAHVDDDDDDTQVERFTPPSPKKPPTHKHASDYFDDDEGGDEQTAASSPPKETPQSVVRGDNNFVTEDWDAEDVDEPSPPAKAPKPALGVAADANFVTEDWD</sequence>
<dbReference type="PROSITE" id="PS50003">
    <property type="entry name" value="PH_DOMAIN"/>
    <property type="match status" value="1"/>
</dbReference>
<reference evidence="3" key="2">
    <citation type="submission" date="2019-06" db="EMBL/GenBank/DDBJ databases">
        <title>Genomics analysis of Aphanomyces spp. identifies a new class of oomycete effector associated with host adaptation.</title>
        <authorList>
            <person name="Gaulin E."/>
        </authorList>
    </citation>
    <scope>NUCLEOTIDE SEQUENCE</scope>
    <source>
        <strain evidence="3">CBS 578.67</strain>
    </source>
</reference>
<dbReference type="Gene3D" id="2.30.29.30">
    <property type="entry name" value="Pleckstrin-homology domain (PH domain)/Phosphotyrosine-binding domain (PTB)"/>
    <property type="match status" value="1"/>
</dbReference>
<feature type="compositionally biased region" description="Acidic residues" evidence="1">
    <location>
        <begin position="236"/>
        <end position="246"/>
    </location>
</feature>
<evidence type="ECO:0000313" key="5">
    <source>
        <dbReference type="Proteomes" id="UP000332933"/>
    </source>
</evidence>
<evidence type="ECO:0000313" key="4">
    <source>
        <dbReference type="EMBL" id="VFT98848.1"/>
    </source>
</evidence>
<dbReference type="AlphaFoldDB" id="A0A485LJG4"/>
<accession>A0A485LJG4</accession>
<organism evidence="4 5">
    <name type="scientific">Aphanomyces stellatus</name>
    <dbReference type="NCBI Taxonomy" id="120398"/>
    <lineage>
        <taxon>Eukaryota</taxon>
        <taxon>Sar</taxon>
        <taxon>Stramenopiles</taxon>
        <taxon>Oomycota</taxon>
        <taxon>Saprolegniomycetes</taxon>
        <taxon>Saprolegniales</taxon>
        <taxon>Verrucalvaceae</taxon>
        <taxon>Aphanomyces</taxon>
    </lineage>
</organism>
<dbReference type="InterPro" id="IPR001849">
    <property type="entry name" value="PH_domain"/>
</dbReference>
<dbReference type="EMBL" id="VJMH01007021">
    <property type="protein sequence ID" value="KAF0685978.1"/>
    <property type="molecule type" value="Genomic_DNA"/>
</dbReference>
<dbReference type="InterPro" id="IPR011993">
    <property type="entry name" value="PH-like_dom_sf"/>
</dbReference>
<feature type="compositionally biased region" description="Acidic residues" evidence="1">
    <location>
        <begin position="368"/>
        <end position="377"/>
    </location>
</feature>
<proteinExistence type="predicted"/>
<protein>
    <submittedName>
        <fullName evidence="4">Aste57867_22181 protein</fullName>
    </submittedName>
</protein>
<evidence type="ECO:0000259" key="2">
    <source>
        <dbReference type="PROSITE" id="PS50003"/>
    </source>
</evidence>
<name>A0A485LJG4_9STRA</name>
<feature type="domain" description="PH" evidence="2">
    <location>
        <begin position="1"/>
        <end position="98"/>
    </location>
</feature>
<feature type="compositionally biased region" description="Basic and acidic residues" evidence="1">
    <location>
        <begin position="172"/>
        <end position="200"/>
    </location>
</feature>
<dbReference type="SUPFAM" id="SSF50729">
    <property type="entry name" value="PH domain-like"/>
    <property type="match status" value="1"/>
</dbReference>
<feature type="compositionally biased region" description="Low complexity" evidence="1">
    <location>
        <begin position="202"/>
        <end position="213"/>
    </location>
</feature>
<feature type="region of interest" description="Disordered" evidence="1">
    <location>
        <begin position="99"/>
        <end position="403"/>
    </location>
</feature>
<dbReference type="OrthoDB" id="127278at2759"/>
<keyword evidence="5" id="KW-1185">Reference proteome</keyword>
<dbReference type="EMBL" id="CAADRA010007047">
    <property type="protein sequence ID" value="VFT98848.1"/>
    <property type="molecule type" value="Genomic_DNA"/>
</dbReference>
<dbReference type="Proteomes" id="UP000332933">
    <property type="component" value="Unassembled WGS sequence"/>
</dbReference>
<evidence type="ECO:0000313" key="3">
    <source>
        <dbReference type="EMBL" id="KAF0685978.1"/>
    </source>
</evidence>
<reference evidence="4 5" key="1">
    <citation type="submission" date="2019-03" db="EMBL/GenBank/DDBJ databases">
        <authorList>
            <person name="Gaulin E."/>
            <person name="Dumas B."/>
        </authorList>
    </citation>
    <scope>NUCLEOTIDE SEQUENCE [LARGE SCALE GENOMIC DNA]</scope>
    <source>
        <strain evidence="4">CBS 568.67</strain>
    </source>
</reference>
<gene>
    <name evidence="4" type="primary">Aste57867_22181</name>
    <name evidence="3" type="ORF">As57867_022112</name>
    <name evidence="4" type="ORF">ASTE57867_22181</name>
</gene>
<evidence type="ECO:0000256" key="1">
    <source>
        <dbReference type="SAM" id="MobiDB-lite"/>
    </source>
</evidence>
<feature type="compositionally biased region" description="Pro residues" evidence="1">
    <location>
        <begin position="100"/>
        <end position="111"/>
    </location>
</feature>